<dbReference type="InterPro" id="IPR007523">
    <property type="entry name" value="NDUFAF3/AAMDC"/>
</dbReference>
<keyword evidence="2" id="KW-1185">Reference proteome</keyword>
<name>A0A9W6FTH0_9BACT</name>
<dbReference type="Gene3D" id="3.40.1230.10">
    <property type="entry name" value="MTH938-like"/>
    <property type="match status" value="1"/>
</dbReference>
<dbReference type="Proteomes" id="UP001144372">
    <property type="component" value="Unassembled WGS sequence"/>
</dbReference>
<dbReference type="Pfam" id="PF04430">
    <property type="entry name" value="DUF498"/>
    <property type="match status" value="1"/>
</dbReference>
<gene>
    <name evidence="1" type="ORF">DAMNIGENAA_13080</name>
</gene>
<evidence type="ECO:0000313" key="2">
    <source>
        <dbReference type="Proteomes" id="UP001144372"/>
    </source>
</evidence>
<dbReference type="SUPFAM" id="SSF64076">
    <property type="entry name" value="MTH938-like"/>
    <property type="match status" value="1"/>
</dbReference>
<dbReference type="EMBL" id="BSDR01000001">
    <property type="protein sequence ID" value="GLI33875.1"/>
    <property type="molecule type" value="Genomic_DNA"/>
</dbReference>
<protein>
    <recommendedName>
        <fullName evidence="3">Mth938-like domain-containing protein</fullName>
    </recommendedName>
</protein>
<dbReference type="RefSeq" id="WP_281793127.1">
    <property type="nucleotide sequence ID" value="NZ_BSDR01000001.1"/>
</dbReference>
<dbReference type="PANTHER" id="PTHR15811">
    <property type="entry name" value="MTH938 DOMAIN-CONTAINING PROTEIN"/>
    <property type="match status" value="1"/>
</dbReference>
<comment type="caution">
    <text evidence="1">The sequence shown here is derived from an EMBL/GenBank/DDBJ whole genome shotgun (WGS) entry which is preliminary data.</text>
</comment>
<dbReference type="PANTHER" id="PTHR15811:SF5">
    <property type="entry name" value="MTH938 DOMAIN-CONTAINING PROTEIN"/>
    <property type="match status" value="1"/>
</dbReference>
<proteinExistence type="predicted"/>
<dbReference type="GO" id="GO:0005737">
    <property type="term" value="C:cytoplasm"/>
    <property type="evidence" value="ECO:0007669"/>
    <property type="project" value="TreeGrafter"/>
</dbReference>
<sequence>MIGHYQFGAMTVGGKIYRNDLKIIDDEVISRWWRREGHTCDIEDVQDILASGPETLVVGMGQPGRMHVTDSLRKVLKDARIELIEQPTAEAVQTFNRLHGRGKRVAGAFHLTC</sequence>
<reference evidence="1" key="1">
    <citation type="submission" date="2022-12" db="EMBL/GenBank/DDBJ databases">
        <title>Reference genome sequencing for broad-spectrum identification of bacterial and archaeal isolates by mass spectrometry.</title>
        <authorList>
            <person name="Sekiguchi Y."/>
            <person name="Tourlousse D.M."/>
        </authorList>
    </citation>
    <scope>NUCLEOTIDE SEQUENCE</scope>
    <source>
        <strain evidence="1">ASRB1</strain>
    </source>
</reference>
<dbReference type="AlphaFoldDB" id="A0A9W6FTH0"/>
<accession>A0A9W6FTH0</accession>
<evidence type="ECO:0008006" key="3">
    <source>
        <dbReference type="Google" id="ProtNLM"/>
    </source>
</evidence>
<organism evidence="1 2">
    <name type="scientific">Desulforhabdus amnigena</name>
    <dbReference type="NCBI Taxonomy" id="40218"/>
    <lineage>
        <taxon>Bacteria</taxon>
        <taxon>Pseudomonadati</taxon>
        <taxon>Thermodesulfobacteriota</taxon>
        <taxon>Syntrophobacteria</taxon>
        <taxon>Syntrophobacterales</taxon>
        <taxon>Syntrophobacteraceae</taxon>
        <taxon>Desulforhabdus</taxon>
    </lineage>
</organism>
<evidence type="ECO:0000313" key="1">
    <source>
        <dbReference type="EMBL" id="GLI33875.1"/>
    </source>
</evidence>
<dbReference type="InterPro" id="IPR036748">
    <property type="entry name" value="MTH938-like_sf"/>
</dbReference>